<dbReference type="AlphaFoldDB" id="A0A0E3R9L7"/>
<organism evidence="2 3">
    <name type="scientific">Methanosarcina mazei SarPi</name>
    <dbReference type="NCBI Taxonomy" id="1434115"/>
    <lineage>
        <taxon>Archaea</taxon>
        <taxon>Methanobacteriati</taxon>
        <taxon>Methanobacteriota</taxon>
        <taxon>Stenosarchaea group</taxon>
        <taxon>Methanomicrobia</taxon>
        <taxon>Methanosarcinales</taxon>
        <taxon>Methanosarcinaceae</taxon>
        <taxon>Methanosarcina</taxon>
    </lineage>
</organism>
<keyword evidence="1" id="KW-0812">Transmembrane</keyword>
<dbReference type="EMBL" id="CP009511">
    <property type="protein sequence ID" value="AKB60488.1"/>
    <property type="molecule type" value="Genomic_DNA"/>
</dbReference>
<keyword evidence="1" id="KW-1133">Transmembrane helix</keyword>
<protein>
    <submittedName>
        <fullName evidence="2">Uncharacterized protein</fullName>
    </submittedName>
</protein>
<dbReference type="HOGENOM" id="CLU_1727262_0_0_2"/>
<evidence type="ECO:0000313" key="3">
    <source>
        <dbReference type="Proteomes" id="UP000033116"/>
    </source>
</evidence>
<evidence type="ECO:0000313" key="2">
    <source>
        <dbReference type="EMBL" id="AKB60488.1"/>
    </source>
</evidence>
<feature type="transmembrane region" description="Helical" evidence="1">
    <location>
        <begin position="110"/>
        <end position="133"/>
    </location>
</feature>
<name>A0A0E3R9L7_METMZ</name>
<dbReference type="Proteomes" id="UP000033116">
    <property type="component" value="Chromosome"/>
</dbReference>
<sequence>MVEIRCVFKIFHPEIQTFFKILRTSEVELSSWYSLNLHLSQAHLAMASNVLDFLLRVHTVLINNFSMYVLCTCYLDDLFLPAYFILAQFLERIAVELKFITFSRLHFKRIMRILCIRYLDNFFLFAYSILALFTAKNCCENETVESKNQYY</sequence>
<gene>
    <name evidence="2" type="ORF">MSMAP_0503</name>
</gene>
<keyword evidence="1" id="KW-0472">Membrane</keyword>
<evidence type="ECO:0000256" key="1">
    <source>
        <dbReference type="SAM" id="Phobius"/>
    </source>
</evidence>
<reference evidence="2 3" key="1">
    <citation type="submission" date="2014-07" db="EMBL/GenBank/DDBJ databases">
        <title>Methanogenic archaea and the global carbon cycle.</title>
        <authorList>
            <person name="Henriksen J.R."/>
            <person name="Luke J."/>
            <person name="Reinhart S."/>
            <person name="Benedict M.N."/>
            <person name="Youngblut N.D."/>
            <person name="Metcalf M.E."/>
            <person name="Whitaker R.J."/>
            <person name="Metcalf W.W."/>
        </authorList>
    </citation>
    <scope>NUCLEOTIDE SEQUENCE [LARGE SCALE GENOMIC DNA]</scope>
    <source>
        <strain evidence="2 3">SarPi</strain>
    </source>
</reference>
<accession>A0A0E3R9L7</accession>
<proteinExistence type="predicted"/>